<dbReference type="InterPro" id="IPR011335">
    <property type="entry name" value="Restrct_endonuc-II-like"/>
</dbReference>
<dbReference type="SUPFAM" id="SSF52980">
    <property type="entry name" value="Restriction endonuclease-like"/>
    <property type="match status" value="1"/>
</dbReference>
<dbReference type="RefSeq" id="YP_008059250.1">
    <property type="nucleotide sequence ID" value="NC_021328.1"/>
</dbReference>
<keyword evidence="3" id="KW-1185">Reference proteome</keyword>
<dbReference type="Pfam" id="PF01870">
    <property type="entry name" value="Hjc"/>
    <property type="match status" value="1"/>
</dbReference>
<dbReference type="GeneID" id="16193974"/>
<dbReference type="KEGG" id="vg:16193974"/>
<evidence type="ECO:0000256" key="1">
    <source>
        <dbReference type="ARBA" id="ARBA00029354"/>
    </source>
</evidence>
<evidence type="ECO:0000313" key="3">
    <source>
        <dbReference type="Proteomes" id="UP000202786"/>
    </source>
</evidence>
<dbReference type="Proteomes" id="UP000202786">
    <property type="component" value="Segment"/>
</dbReference>
<evidence type="ECO:0000313" key="2">
    <source>
        <dbReference type="EMBL" id="AGM11372.1"/>
    </source>
</evidence>
<protein>
    <submittedName>
        <fullName evidence="2">Holliday junction resolvase</fullName>
    </submittedName>
</protein>
<dbReference type="GO" id="GO:0008821">
    <property type="term" value="F:crossover junction DNA endonuclease activity"/>
    <property type="evidence" value="ECO:0007669"/>
    <property type="project" value="UniProtKB-EC"/>
</dbReference>
<sequence length="190" mass="21460">MSRQKAGLRKEHELASEIFDLTGGSVIPLRPGWSGNQSVPSPDLLIPLDGSLRALELKTSGQKRLVVNQDDVQDIVDWAMEMNEIPTYPYLTIKFTRYEARTLRLKKPWDVEQSFEIIADECDFDSRVTRSGNISFGHPTHYDCDVTSAVSSSGDGAAVIRDLYDDNPEGKKDKIGVDTILREHPDYWKF</sequence>
<dbReference type="InterPro" id="IPR011856">
    <property type="entry name" value="tRNA_endonuc-like_dom_sf"/>
</dbReference>
<reference evidence="2 3" key="1">
    <citation type="submission" date="2012-12" db="EMBL/GenBank/DDBJ databases">
        <authorList>
            <person name="Sencilo A."/>
            <person name="Jacobs-Sera D."/>
            <person name="Russell D.A."/>
            <person name="Ko C."/>
            <person name="Atanasova N."/>
            <person name="Osterlund E."/>
            <person name="Oksanen H.M."/>
            <person name="Bamford D.H."/>
            <person name="Hatfull G.F."/>
            <person name="Roine E."/>
            <person name="Hendrix R.W."/>
        </authorList>
    </citation>
    <scope>NUCLEOTIDE SEQUENCE [LARGE SCALE GENOMIC DNA]</scope>
</reference>
<dbReference type="GO" id="GO:0003676">
    <property type="term" value="F:nucleic acid binding"/>
    <property type="evidence" value="ECO:0007669"/>
    <property type="project" value="InterPro"/>
</dbReference>
<gene>
    <name evidence="2" type="primary">42</name>
    <name evidence="2" type="ORF">HGTV1_42</name>
</gene>
<proteinExistence type="predicted"/>
<dbReference type="InterPro" id="IPR002732">
    <property type="entry name" value="Hjc"/>
</dbReference>
<dbReference type="Gene3D" id="3.40.1350.10">
    <property type="match status" value="1"/>
</dbReference>
<name>R4TL21_9CAUD</name>
<accession>R4TL21</accession>
<dbReference type="EMBL" id="KC292026">
    <property type="protein sequence ID" value="AGM11372.1"/>
    <property type="molecule type" value="Genomic_DNA"/>
</dbReference>
<organism evidence="2 3">
    <name type="scientific">Halogranum tailed virus 1</name>
    <dbReference type="NCBI Taxonomy" id="1273749"/>
    <lineage>
        <taxon>Viruses</taxon>
        <taxon>Duplodnaviria</taxon>
        <taxon>Heunggongvirae</taxon>
        <taxon>Uroviricota</taxon>
        <taxon>Caudoviricetes</taxon>
        <taxon>Thumleimavirales</taxon>
        <taxon>Halomagnusviridae</taxon>
        <taxon>Hagravirus</taxon>
        <taxon>Hagravirus capitaneum</taxon>
        <taxon>Hagravirus HGTV1</taxon>
    </lineage>
</organism>
<comment type="catalytic activity">
    <reaction evidence="1">
        <text>Endonucleolytic cleavage at a junction such as a reciprocal single-stranded crossover between two homologous DNA duplexes (Holliday junction).</text>
        <dbReference type="EC" id="3.1.21.10"/>
    </reaction>
</comment>